<dbReference type="PROSITE" id="PS01009">
    <property type="entry name" value="CRISP_1"/>
    <property type="match status" value="1"/>
</dbReference>
<organism evidence="3 4">
    <name type="scientific">Volvox africanus</name>
    <dbReference type="NCBI Taxonomy" id="51714"/>
    <lineage>
        <taxon>Eukaryota</taxon>
        <taxon>Viridiplantae</taxon>
        <taxon>Chlorophyta</taxon>
        <taxon>core chlorophytes</taxon>
        <taxon>Chlorophyceae</taxon>
        <taxon>CS clade</taxon>
        <taxon>Chlamydomonadales</taxon>
        <taxon>Volvocaceae</taxon>
        <taxon>Volvox</taxon>
    </lineage>
</organism>
<dbReference type="InterPro" id="IPR034113">
    <property type="entry name" value="SCP_GAPR1-like"/>
</dbReference>
<name>A0A8J4FDC8_9CHLO</name>
<accession>A0A8J4FDC8</accession>
<dbReference type="InterPro" id="IPR014044">
    <property type="entry name" value="CAP_dom"/>
</dbReference>
<feature type="compositionally biased region" description="Pro residues" evidence="1">
    <location>
        <begin position="300"/>
        <end position="314"/>
    </location>
</feature>
<evidence type="ECO:0000313" key="3">
    <source>
        <dbReference type="EMBL" id="GIL67280.1"/>
    </source>
</evidence>
<gene>
    <name evidence="3" type="ORF">Vafri_20700</name>
</gene>
<dbReference type="Gene3D" id="3.40.33.10">
    <property type="entry name" value="CAP"/>
    <property type="match status" value="1"/>
</dbReference>
<feature type="compositionally biased region" description="Low complexity" evidence="1">
    <location>
        <begin position="76"/>
        <end position="86"/>
    </location>
</feature>
<feature type="compositionally biased region" description="Pro residues" evidence="1">
    <location>
        <begin position="346"/>
        <end position="394"/>
    </location>
</feature>
<dbReference type="SUPFAM" id="SSF55797">
    <property type="entry name" value="PR-1-like"/>
    <property type="match status" value="1"/>
</dbReference>
<feature type="compositionally biased region" description="Pro residues" evidence="1">
    <location>
        <begin position="66"/>
        <end position="75"/>
    </location>
</feature>
<dbReference type="AlphaFoldDB" id="A0A8J4FDC8"/>
<feature type="compositionally biased region" description="Pro residues" evidence="1">
    <location>
        <begin position="240"/>
        <end position="268"/>
    </location>
</feature>
<proteinExistence type="predicted"/>
<feature type="compositionally biased region" description="Low complexity" evidence="1">
    <location>
        <begin position="269"/>
        <end position="299"/>
    </location>
</feature>
<dbReference type="GO" id="GO:0005576">
    <property type="term" value="C:extracellular region"/>
    <property type="evidence" value="ECO:0007669"/>
    <property type="project" value="InterPro"/>
</dbReference>
<dbReference type="InterPro" id="IPR018244">
    <property type="entry name" value="Allrgn_V5/Tpx1_CS"/>
</dbReference>
<dbReference type="EMBL" id="BNCO01000096">
    <property type="protein sequence ID" value="GIL67280.1"/>
    <property type="molecule type" value="Genomic_DNA"/>
</dbReference>
<dbReference type="PRINTS" id="PR00837">
    <property type="entry name" value="V5TPXLIKE"/>
</dbReference>
<feature type="compositionally biased region" description="Pro residues" evidence="1">
    <location>
        <begin position="116"/>
        <end position="127"/>
    </location>
</feature>
<dbReference type="Pfam" id="PF00188">
    <property type="entry name" value="CAP"/>
    <property type="match status" value="1"/>
</dbReference>
<protein>
    <recommendedName>
        <fullName evidence="2">SCP domain-containing protein</fullName>
    </recommendedName>
</protein>
<feature type="domain" description="SCP" evidence="2">
    <location>
        <begin position="462"/>
        <end position="610"/>
    </location>
</feature>
<feature type="compositionally biased region" description="Low complexity" evidence="1">
    <location>
        <begin position="170"/>
        <end position="187"/>
    </location>
</feature>
<sequence length="627" mass="67440">MFDESSTVKILCLRMPSASYFIVMSIFLMNYRRTIAAEAPARRPSPFPLKVMPLDASPAPRRTSPRQPPPPPPPSSARIIPQPSIRKPSPQLASPPAQLSPVLRKQAPLSNFNPKQPTPGPPSPAPPFLQFRFPALLPIQTYRPPSPPLPSTRPPSISPARPLPRPLLRPLPRSASPTRPALSSSSPLSPPPKPHSPSPGPSNRPILVPSWNPSAGPPSPIPNLNNLPLTPRRGTTPPQRLSPPPAPCSPPPSPPKRWPPLLPPPRPLPQTSQPSLRPPRGVSPSPVSSPPTKSFSRPAPEQPRPAPSPRPLLPPTRSAATFPRDPQAQKPPSLTPPLAFIRAISPPTPTSSIPPPPPASPPSPPPSPPSSPPPSPPASPPPSPPSNRTPPPALAPFVGTPLLQLPTPPAPVQPRASPISVKDSPRHPAPRPRSPTSVSALLPASAFSDNDDIDQFPGGNCPDAPAVLDLTNLYRARHQAPPLTWDEQLAHDSTAYAKVLAAKNCQLRHMTYGENLMQETGYPKPGMSCISATQGWYSEVLMYDFNSRYPFQENWPRKTGHFSQLVWRSSSKIGCGAAIANLNFTLNGRLYGGGCKVIVCRYLQYGNVASDFEFLLNVRPNVSEIQL</sequence>
<evidence type="ECO:0000259" key="2">
    <source>
        <dbReference type="SMART" id="SM00198"/>
    </source>
</evidence>
<dbReference type="InterPro" id="IPR001283">
    <property type="entry name" value="CRISP-related"/>
</dbReference>
<comment type="caution">
    <text evidence="3">The sequence shown here is derived from an EMBL/GenBank/DDBJ whole genome shotgun (WGS) entry which is preliminary data.</text>
</comment>
<feature type="compositionally biased region" description="Pro residues" evidence="1">
    <location>
        <begin position="144"/>
        <end position="169"/>
    </location>
</feature>
<dbReference type="CDD" id="cd05382">
    <property type="entry name" value="CAP_GAPR1-like"/>
    <property type="match status" value="1"/>
</dbReference>
<dbReference type="SMART" id="SM00198">
    <property type="entry name" value="SCP"/>
    <property type="match status" value="1"/>
</dbReference>
<evidence type="ECO:0000256" key="1">
    <source>
        <dbReference type="SAM" id="MobiDB-lite"/>
    </source>
</evidence>
<keyword evidence="4" id="KW-1185">Reference proteome</keyword>
<feature type="compositionally biased region" description="Low complexity" evidence="1">
    <location>
        <begin position="222"/>
        <end position="239"/>
    </location>
</feature>
<dbReference type="PANTHER" id="PTHR10334">
    <property type="entry name" value="CYSTEINE-RICH SECRETORY PROTEIN-RELATED"/>
    <property type="match status" value="1"/>
</dbReference>
<evidence type="ECO:0000313" key="4">
    <source>
        <dbReference type="Proteomes" id="UP000747399"/>
    </source>
</evidence>
<dbReference type="Proteomes" id="UP000747399">
    <property type="component" value="Unassembled WGS sequence"/>
</dbReference>
<reference evidence="3" key="1">
    <citation type="journal article" date="2021" name="Proc. Natl. Acad. Sci. U.S.A.">
        <title>Three genomes in the algal genus Volvox reveal the fate of a haploid sex-determining region after a transition to homothallism.</title>
        <authorList>
            <person name="Yamamoto K."/>
            <person name="Hamaji T."/>
            <person name="Kawai-Toyooka H."/>
            <person name="Matsuzaki R."/>
            <person name="Takahashi F."/>
            <person name="Nishimura Y."/>
            <person name="Kawachi M."/>
            <person name="Noguchi H."/>
            <person name="Minakuchi Y."/>
            <person name="Umen J.G."/>
            <person name="Toyoda A."/>
            <person name="Nozaki H."/>
        </authorList>
    </citation>
    <scope>NUCLEOTIDE SEQUENCE</scope>
    <source>
        <strain evidence="3">NIES-3780</strain>
    </source>
</reference>
<dbReference type="InterPro" id="IPR035940">
    <property type="entry name" value="CAP_sf"/>
</dbReference>
<feature type="region of interest" description="Disordered" evidence="1">
    <location>
        <begin position="43"/>
        <end position="438"/>
    </location>
</feature>
<feature type="compositionally biased region" description="Pro residues" evidence="1">
    <location>
        <begin position="188"/>
        <end position="202"/>
    </location>
</feature>